<comment type="caution">
    <text evidence="2">The sequence shown here is derived from an EMBL/GenBank/DDBJ whole genome shotgun (WGS) entry which is preliminary data.</text>
</comment>
<feature type="region of interest" description="Disordered" evidence="1">
    <location>
        <begin position="236"/>
        <end position="258"/>
    </location>
</feature>
<gene>
    <name evidence="2" type="ORF">ACFQS1_39945</name>
</gene>
<sequence>MREYTNLQWPETPFGAEQRPFGRQWDMLTACTLEWTTETDGGMLPVASSFVYLRVRKHGTAQAVSEDTLSIGFRAIVIDDPAHVRDLLTVTERELSGARRLGVILAGHALSRDLTRMTALSATPLRGAIEVEAAWTRRDVKQRGAAVMVDTAVEAAETGVRLDMPIDPVPEGMPDCPACAADVARRALTRCLAVGLTAAVHTQRYTWEETFRVGALIERAGWDVLNTGADTAACPSHDTGVPLRDPVALAPPTAGGRR</sequence>
<keyword evidence="3" id="KW-1185">Reference proteome</keyword>
<dbReference type="Proteomes" id="UP001596548">
    <property type="component" value="Unassembled WGS sequence"/>
</dbReference>
<evidence type="ECO:0000313" key="2">
    <source>
        <dbReference type="EMBL" id="MFC7280168.1"/>
    </source>
</evidence>
<accession>A0ABW2I5P0</accession>
<evidence type="ECO:0000313" key="3">
    <source>
        <dbReference type="Proteomes" id="UP001596548"/>
    </source>
</evidence>
<protein>
    <recommendedName>
        <fullName evidence="4">EAL domain-containing protein</fullName>
    </recommendedName>
</protein>
<reference evidence="3" key="1">
    <citation type="journal article" date="2019" name="Int. J. Syst. Evol. Microbiol.">
        <title>The Global Catalogue of Microorganisms (GCM) 10K type strain sequencing project: providing services to taxonomists for standard genome sequencing and annotation.</title>
        <authorList>
            <consortium name="The Broad Institute Genomics Platform"/>
            <consortium name="The Broad Institute Genome Sequencing Center for Infectious Disease"/>
            <person name="Wu L."/>
            <person name="Ma J."/>
        </authorList>
    </citation>
    <scope>NUCLEOTIDE SEQUENCE [LARGE SCALE GENOMIC DNA]</scope>
    <source>
        <strain evidence="3">XZYJT-10</strain>
    </source>
</reference>
<organism evidence="2 3">
    <name type="scientific">Paractinoplanes rhizophilus</name>
    <dbReference type="NCBI Taxonomy" id="1416877"/>
    <lineage>
        <taxon>Bacteria</taxon>
        <taxon>Bacillati</taxon>
        <taxon>Actinomycetota</taxon>
        <taxon>Actinomycetes</taxon>
        <taxon>Micromonosporales</taxon>
        <taxon>Micromonosporaceae</taxon>
        <taxon>Paractinoplanes</taxon>
    </lineage>
</organism>
<proteinExistence type="predicted"/>
<evidence type="ECO:0000256" key="1">
    <source>
        <dbReference type="SAM" id="MobiDB-lite"/>
    </source>
</evidence>
<evidence type="ECO:0008006" key="4">
    <source>
        <dbReference type="Google" id="ProtNLM"/>
    </source>
</evidence>
<name>A0ABW2I5P0_9ACTN</name>
<dbReference type="RefSeq" id="WP_378978198.1">
    <property type="nucleotide sequence ID" value="NZ_JBHTBJ010000082.1"/>
</dbReference>
<dbReference type="EMBL" id="JBHTBJ010000082">
    <property type="protein sequence ID" value="MFC7280168.1"/>
    <property type="molecule type" value="Genomic_DNA"/>
</dbReference>